<dbReference type="GO" id="GO:0003677">
    <property type="term" value="F:DNA binding"/>
    <property type="evidence" value="ECO:0007669"/>
    <property type="project" value="UniProtKB-KW"/>
</dbReference>
<geneLocation type="plasmid" evidence="8">
    <name>pCok386</name>
</geneLocation>
<dbReference type="InterPro" id="IPR027417">
    <property type="entry name" value="P-loop_NTPase"/>
</dbReference>
<dbReference type="SUPFAM" id="SSF52540">
    <property type="entry name" value="P-loop containing nucleoside triphosphate hydrolases"/>
    <property type="match status" value="1"/>
</dbReference>
<evidence type="ECO:0000313" key="9">
    <source>
        <dbReference type="Proteomes" id="UP000239936"/>
    </source>
</evidence>
<comment type="caution">
    <text evidence="8">The sequence shown here is derived from an EMBL/GenBank/DDBJ whole genome shotgun (WGS) entry which is preliminary data.</text>
</comment>
<keyword evidence="5" id="KW-0238">DNA-binding</keyword>
<dbReference type="InterPro" id="IPR013986">
    <property type="entry name" value="DExx_box_DNA_helicase_dom_sf"/>
</dbReference>
<reference evidence="8 9" key="1">
    <citation type="submission" date="2018-01" db="EMBL/GenBank/DDBJ databases">
        <title>The complete genome sequence of Chromatium okenii LaCa, a purple sulfur bacterium with a turbulent life.</title>
        <authorList>
            <person name="Luedin S.M."/>
            <person name="Liechti N."/>
            <person name="Storelli N."/>
            <person name="Danza F."/>
            <person name="Wittwer M."/>
            <person name="Pothier J.F."/>
            <person name="Tonolla M.A."/>
        </authorList>
    </citation>
    <scope>NUCLEOTIDE SEQUENCE [LARGE SCALE GENOMIC DNA]</scope>
    <source>
        <strain evidence="8 9">LaCa</strain>
        <plasmid evidence="8">pCok386</plasmid>
    </source>
</reference>
<evidence type="ECO:0000256" key="6">
    <source>
        <dbReference type="ARBA" id="ARBA00034923"/>
    </source>
</evidence>
<evidence type="ECO:0000256" key="3">
    <source>
        <dbReference type="ARBA" id="ARBA00022806"/>
    </source>
</evidence>
<name>A0A2S7XTM1_9GAMM</name>
<evidence type="ECO:0000256" key="4">
    <source>
        <dbReference type="ARBA" id="ARBA00022840"/>
    </source>
</evidence>
<keyword evidence="3" id="KW-0347">Helicase</keyword>
<accession>A0A2S7XTM1</accession>
<protein>
    <recommendedName>
        <fullName evidence="6">DNA 3'-5' helicase II</fullName>
    </recommendedName>
</protein>
<dbReference type="EMBL" id="PPGH01000027">
    <property type="protein sequence ID" value="PQJ96873.1"/>
    <property type="molecule type" value="Genomic_DNA"/>
</dbReference>
<keyword evidence="4" id="KW-0067">ATP-binding</keyword>
<dbReference type="InterPro" id="IPR014016">
    <property type="entry name" value="UvrD-like_ATP-bd"/>
</dbReference>
<proteinExistence type="predicted"/>
<dbReference type="Gene3D" id="3.40.50.300">
    <property type="entry name" value="P-loop containing nucleotide triphosphate hydrolases"/>
    <property type="match status" value="1"/>
</dbReference>
<dbReference type="Gene3D" id="1.10.10.160">
    <property type="match status" value="1"/>
</dbReference>
<dbReference type="OrthoDB" id="9806690at2"/>
<gene>
    <name evidence="8" type="ORF">CXB77_05515</name>
</gene>
<evidence type="ECO:0000256" key="1">
    <source>
        <dbReference type="ARBA" id="ARBA00022741"/>
    </source>
</evidence>
<evidence type="ECO:0000256" key="2">
    <source>
        <dbReference type="ARBA" id="ARBA00022801"/>
    </source>
</evidence>
<organism evidence="8 9">
    <name type="scientific">Chromatium okenii</name>
    <dbReference type="NCBI Taxonomy" id="61644"/>
    <lineage>
        <taxon>Bacteria</taxon>
        <taxon>Pseudomonadati</taxon>
        <taxon>Pseudomonadota</taxon>
        <taxon>Gammaproteobacteria</taxon>
        <taxon>Chromatiales</taxon>
        <taxon>Chromatiaceae</taxon>
        <taxon>Chromatium</taxon>
    </lineage>
</organism>
<dbReference type="AlphaFoldDB" id="A0A2S7XTM1"/>
<keyword evidence="1" id="KW-0547">Nucleotide-binding</keyword>
<dbReference type="Proteomes" id="UP000239936">
    <property type="component" value="Unassembled WGS sequence"/>
</dbReference>
<evidence type="ECO:0000256" key="5">
    <source>
        <dbReference type="ARBA" id="ARBA00023125"/>
    </source>
</evidence>
<keyword evidence="9" id="KW-1185">Reference proteome</keyword>
<dbReference type="GO" id="GO:0000725">
    <property type="term" value="P:recombinational repair"/>
    <property type="evidence" value="ECO:0007669"/>
    <property type="project" value="TreeGrafter"/>
</dbReference>
<sequence length="70" mass="8711">MRNIYAEYELQRQQNKALDFADLLLSAYELLRDHRDIRQHYQSRFQQILVDEFQDTNTMQYMFTDVIYQQ</sequence>
<evidence type="ECO:0000259" key="7">
    <source>
        <dbReference type="Pfam" id="PF00580"/>
    </source>
</evidence>
<dbReference type="PANTHER" id="PTHR11070">
    <property type="entry name" value="UVRD / RECB / PCRA DNA HELICASE FAMILY MEMBER"/>
    <property type="match status" value="1"/>
</dbReference>
<dbReference type="PANTHER" id="PTHR11070:SF2">
    <property type="entry name" value="ATP-DEPENDENT DNA HELICASE SRS2"/>
    <property type="match status" value="1"/>
</dbReference>
<keyword evidence="2" id="KW-0378">Hydrolase</keyword>
<feature type="domain" description="UvrD-like helicase ATP-binding" evidence="7">
    <location>
        <begin position="2"/>
        <end position="69"/>
    </location>
</feature>
<evidence type="ECO:0000313" key="8">
    <source>
        <dbReference type="EMBL" id="PQJ96873.1"/>
    </source>
</evidence>
<keyword evidence="8" id="KW-0614">Plasmid</keyword>
<dbReference type="GO" id="GO:0005524">
    <property type="term" value="F:ATP binding"/>
    <property type="evidence" value="ECO:0007669"/>
    <property type="project" value="UniProtKB-KW"/>
</dbReference>
<dbReference type="GO" id="GO:0043138">
    <property type="term" value="F:3'-5' DNA helicase activity"/>
    <property type="evidence" value="ECO:0007669"/>
    <property type="project" value="TreeGrafter"/>
</dbReference>
<dbReference type="InterPro" id="IPR000212">
    <property type="entry name" value="DNA_helicase_UvrD/REP"/>
</dbReference>
<dbReference type="Pfam" id="PF00580">
    <property type="entry name" value="UvrD-helicase"/>
    <property type="match status" value="1"/>
</dbReference>
<dbReference type="GO" id="GO:0016787">
    <property type="term" value="F:hydrolase activity"/>
    <property type="evidence" value="ECO:0007669"/>
    <property type="project" value="UniProtKB-KW"/>
</dbReference>